<dbReference type="CDD" id="cd00293">
    <property type="entry name" value="USP-like"/>
    <property type="match status" value="1"/>
</dbReference>
<dbReference type="InterPro" id="IPR006015">
    <property type="entry name" value="Universal_stress_UspA"/>
</dbReference>
<evidence type="ECO:0000259" key="3">
    <source>
        <dbReference type="Pfam" id="PF00582"/>
    </source>
</evidence>
<accession>A0A2U1A7I5</accession>
<protein>
    <submittedName>
        <fullName evidence="4">Nucleotide-binding universal stress UspA family protein</fullName>
    </submittedName>
</protein>
<evidence type="ECO:0000313" key="4">
    <source>
        <dbReference type="EMBL" id="PYE15250.1"/>
    </source>
</evidence>
<proteinExistence type="inferred from homology"/>
<evidence type="ECO:0000313" key="5">
    <source>
        <dbReference type="Proteomes" id="UP000247772"/>
    </source>
</evidence>
<dbReference type="PANTHER" id="PTHR46268:SF6">
    <property type="entry name" value="UNIVERSAL STRESS PROTEIN UP12"/>
    <property type="match status" value="1"/>
</dbReference>
<dbReference type="OrthoDB" id="8547832at2"/>
<dbReference type="EMBL" id="QJSQ01000035">
    <property type="protein sequence ID" value="PYE15250.1"/>
    <property type="molecule type" value="Genomic_DNA"/>
</dbReference>
<dbReference type="Pfam" id="PF00582">
    <property type="entry name" value="Usp"/>
    <property type="match status" value="2"/>
</dbReference>
<dbReference type="InterPro" id="IPR006016">
    <property type="entry name" value="UspA"/>
</dbReference>
<feature type="compositionally biased region" description="Basic and acidic residues" evidence="2">
    <location>
        <begin position="1"/>
        <end position="17"/>
    </location>
</feature>
<dbReference type="PANTHER" id="PTHR46268">
    <property type="entry name" value="STRESS RESPONSE PROTEIN NHAX"/>
    <property type="match status" value="1"/>
</dbReference>
<sequence length="339" mass="35802">MPDHEEKVRNVNREEQQHSGQMRGEMRGQMRRIMIAVDDSRASTQALRFASRVVPPDAQVRIVCAAEQPGAWNAGGAYTAGDSWMSDALGAACGEYLHAAERTLEQAMSAFNGQAALVEGQVVGLSAEAGAVVPALANAARDWQADLLIVGTRHQGRVKRWVDGSVSGALAVCAPCPLLVVPVEYEEANAHAPLARILLATDGSPASAQVIDAALRLAEPQTALRAVYVVDRSSVAGDPVPGSVLEDAFADLGRKALASAHTQLDVSGRAYETALVATARLRDDIAHAVLRDAQDWQADLVALGTQGRRGVARWLLGSVAQRAIEITHVPLLLIGPGAV</sequence>
<feature type="domain" description="UspA" evidence="3">
    <location>
        <begin position="30"/>
        <end position="182"/>
    </location>
</feature>
<evidence type="ECO:0000256" key="1">
    <source>
        <dbReference type="ARBA" id="ARBA00008791"/>
    </source>
</evidence>
<evidence type="ECO:0000256" key="2">
    <source>
        <dbReference type="SAM" id="MobiDB-lite"/>
    </source>
</evidence>
<reference evidence="4 5" key="1">
    <citation type="submission" date="2018-06" db="EMBL/GenBank/DDBJ databases">
        <title>Genomic Encyclopedia of Type Strains, Phase IV (KMG-V): Genome sequencing to study the core and pangenomes of soil and plant-associated prokaryotes.</title>
        <authorList>
            <person name="Whitman W."/>
        </authorList>
    </citation>
    <scope>NUCLEOTIDE SEQUENCE [LARGE SCALE GENOMIC DNA]</scope>
    <source>
        <strain evidence="4 5">SRCL-318</strain>
    </source>
</reference>
<feature type="region of interest" description="Disordered" evidence="2">
    <location>
        <begin position="1"/>
        <end position="25"/>
    </location>
</feature>
<dbReference type="SUPFAM" id="SSF52402">
    <property type="entry name" value="Adenine nucleotide alpha hydrolases-like"/>
    <property type="match status" value="2"/>
</dbReference>
<dbReference type="Gene3D" id="3.40.50.620">
    <property type="entry name" value="HUPs"/>
    <property type="match status" value="2"/>
</dbReference>
<comment type="caution">
    <text evidence="4">The sequence shown here is derived from an EMBL/GenBank/DDBJ whole genome shotgun (WGS) entry which is preliminary data.</text>
</comment>
<feature type="domain" description="UspA" evidence="3">
    <location>
        <begin position="196"/>
        <end position="334"/>
    </location>
</feature>
<organism evidence="4 5">
    <name type="scientific">Paraburkholderia silvatlantica</name>
    <dbReference type="NCBI Taxonomy" id="321895"/>
    <lineage>
        <taxon>Bacteria</taxon>
        <taxon>Pseudomonadati</taxon>
        <taxon>Pseudomonadota</taxon>
        <taxon>Betaproteobacteria</taxon>
        <taxon>Burkholderiales</taxon>
        <taxon>Burkholderiaceae</taxon>
        <taxon>Paraburkholderia</taxon>
    </lineage>
</organism>
<dbReference type="PRINTS" id="PR01438">
    <property type="entry name" value="UNVRSLSTRESS"/>
</dbReference>
<dbReference type="InterPro" id="IPR014729">
    <property type="entry name" value="Rossmann-like_a/b/a_fold"/>
</dbReference>
<gene>
    <name evidence="4" type="ORF">C7410_13568</name>
</gene>
<dbReference type="AlphaFoldDB" id="A0A2U1A7I5"/>
<dbReference type="Proteomes" id="UP000247772">
    <property type="component" value="Unassembled WGS sequence"/>
</dbReference>
<comment type="similarity">
    <text evidence="1">Belongs to the universal stress protein A family.</text>
</comment>
<name>A0A2U1A7I5_9BURK</name>
<dbReference type="CDD" id="cd23659">
    <property type="entry name" value="USP_At3g01520-like"/>
    <property type="match status" value="1"/>
</dbReference>